<dbReference type="PANTHER" id="PTHR36448">
    <property type="entry name" value="BLR7373 PROTEIN"/>
    <property type="match status" value="1"/>
</dbReference>
<dbReference type="AlphaFoldDB" id="A0A9W8UZR9"/>
<evidence type="ECO:0008006" key="3">
    <source>
        <dbReference type="Google" id="ProtNLM"/>
    </source>
</evidence>
<protein>
    <recommendedName>
        <fullName evidence="3">Cupin type-1 domain-containing protein</fullName>
    </recommendedName>
</protein>
<accession>A0A9W8UZR9</accession>
<evidence type="ECO:0000313" key="2">
    <source>
        <dbReference type="Proteomes" id="UP001152087"/>
    </source>
</evidence>
<name>A0A9W8UZR9_9HYPO</name>
<gene>
    <name evidence="1" type="ORF">NW755_006231</name>
</gene>
<dbReference type="Proteomes" id="UP001152087">
    <property type="component" value="Unassembled WGS sequence"/>
</dbReference>
<reference evidence="1" key="1">
    <citation type="submission" date="2022-09" db="EMBL/GenBank/DDBJ databases">
        <title>Fusarium specimens isolated from Avocado Roots.</title>
        <authorList>
            <person name="Stajich J."/>
            <person name="Roper C."/>
            <person name="Heimlech-Rivalta G."/>
        </authorList>
    </citation>
    <scope>NUCLEOTIDE SEQUENCE</scope>
    <source>
        <strain evidence="1">A02</strain>
    </source>
</reference>
<dbReference type="InterPro" id="IPR014710">
    <property type="entry name" value="RmlC-like_jellyroll"/>
</dbReference>
<evidence type="ECO:0000313" key="1">
    <source>
        <dbReference type="EMBL" id="KAJ4188742.1"/>
    </source>
</evidence>
<sequence>MASTEMTAIAPPEQYVLPATKYCPNNKMPVLIYRNVLPSPRTEKSVQEWIEKNGWLRAGIVWPAVYRRHFHPNVHECYAVLSGSSEVLMGVGKLDEAATPESEASSQLGLLLTLREGDVIVHPAGTGHSNVSDQGRYRYLSFFPEGSPKWISENGDKPLGDNEDMWQLIKNVPMPQDPVTGGEGHLARAWKAGSVKNAVV</sequence>
<dbReference type="Gene3D" id="2.60.120.10">
    <property type="entry name" value="Jelly Rolls"/>
    <property type="match status" value="1"/>
</dbReference>
<keyword evidence="2" id="KW-1185">Reference proteome</keyword>
<dbReference type="CDD" id="cd02219">
    <property type="entry name" value="cupin_YjlB-like"/>
    <property type="match status" value="1"/>
</dbReference>
<comment type="caution">
    <text evidence="1">The sequence shown here is derived from an EMBL/GenBank/DDBJ whole genome shotgun (WGS) entry which is preliminary data.</text>
</comment>
<dbReference type="InterPro" id="IPR047121">
    <property type="entry name" value="YjiB-like"/>
</dbReference>
<organism evidence="1 2">
    <name type="scientific">Fusarium falciforme</name>
    <dbReference type="NCBI Taxonomy" id="195108"/>
    <lineage>
        <taxon>Eukaryota</taxon>
        <taxon>Fungi</taxon>
        <taxon>Dikarya</taxon>
        <taxon>Ascomycota</taxon>
        <taxon>Pezizomycotina</taxon>
        <taxon>Sordariomycetes</taxon>
        <taxon>Hypocreomycetidae</taxon>
        <taxon>Hypocreales</taxon>
        <taxon>Nectriaceae</taxon>
        <taxon>Fusarium</taxon>
        <taxon>Fusarium solani species complex</taxon>
    </lineage>
</organism>
<proteinExistence type="predicted"/>
<dbReference type="EMBL" id="JAOQAV010000014">
    <property type="protein sequence ID" value="KAJ4188742.1"/>
    <property type="molecule type" value="Genomic_DNA"/>
</dbReference>
<dbReference type="SUPFAM" id="SSF51182">
    <property type="entry name" value="RmlC-like cupins"/>
    <property type="match status" value="1"/>
</dbReference>
<dbReference type="PANTHER" id="PTHR36448:SF2">
    <property type="entry name" value="CUPIN TYPE-1 DOMAIN-CONTAINING PROTEIN"/>
    <property type="match status" value="1"/>
</dbReference>
<dbReference type="InterPro" id="IPR011051">
    <property type="entry name" value="RmlC_Cupin_sf"/>
</dbReference>